<dbReference type="PANTHER" id="PTHR43657">
    <property type="entry name" value="TRYPTOPHAN RNA-BINDING ATTENUATOR PROTEIN-LIKE PROTEIN"/>
    <property type="match status" value="1"/>
</dbReference>
<dbReference type="KEGG" id="dfa:DFA_02970"/>
<protein>
    <recommendedName>
        <fullName evidence="4">Altered inheritance of mitochondria protein 24, mitochondrial</fullName>
    </recommendedName>
</protein>
<dbReference type="InterPro" id="IPR002838">
    <property type="entry name" value="AIM24"/>
</dbReference>
<evidence type="ECO:0008006" key="4">
    <source>
        <dbReference type="Google" id="ProtNLM"/>
    </source>
</evidence>
<sequence length="330" mass="36984">MKYKFTKENCPFSMVEIFLEKGETIDIEPQSMVYHSGGITLQAVMNGGDQNAGFFRRFFNAIGRSFSSGESFWVTRVTSSMGGGSIVIAPPTFGRVFELPIQVDHDQDGEPVESTSWFINDGAYLASDTHVNYKMIKQSISNSLFGVGGWWVMKTIAQRNGTILAHSFGDIAAVDLGRDDDDDDEENDRYNNNNNDDQEDSDDQEELYNNTPDKKRTSKKYSVQLLNSSTLTNRNNQQQTLGNEETKEEKEEPKKKNSYLKELIVDKKHVVAWESSLEYTIKSGGGLLGVRVGEGIVTHFTGKGRIYISTRNPSQFSNSIPHPSCQKSHS</sequence>
<evidence type="ECO:0000256" key="1">
    <source>
        <dbReference type="SAM" id="MobiDB-lite"/>
    </source>
</evidence>
<evidence type="ECO:0000313" key="3">
    <source>
        <dbReference type="Proteomes" id="UP000007797"/>
    </source>
</evidence>
<gene>
    <name evidence="2" type="ORF">DFA_02970</name>
</gene>
<dbReference type="OrthoDB" id="1705416at2759"/>
<feature type="compositionally biased region" description="Low complexity" evidence="1">
    <location>
        <begin position="224"/>
        <end position="241"/>
    </location>
</feature>
<name>F4PG92_CACFS</name>
<dbReference type="InterPro" id="IPR036983">
    <property type="entry name" value="AIM24_sf"/>
</dbReference>
<reference evidence="3" key="1">
    <citation type="journal article" date="2011" name="Genome Res.">
        <title>Phylogeny-wide analysis of social amoeba genomes highlights ancient origins for complex intercellular communication.</title>
        <authorList>
            <person name="Heidel A.J."/>
            <person name="Lawal H.M."/>
            <person name="Felder M."/>
            <person name="Schilde C."/>
            <person name="Helps N.R."/>
            <person name="Tunggal B."/>
            <person name="Rivero F."/>
            <person name="John U."/>
            <person name="Schleicher M."/>
            <person name="Eichinger L."/>
            <person name="Platzer M."/>
            <person name="Noegel A.A."/>
            <person name="Schaap P."/>
            <person name="Gloeckner G."/>
        </authorList>
    </citation>
    <scope>NUCLEOTIDE SEQUENCE [LARGE SCALE GENOMIC DNA]</scope>
    <source>
        <strain evidence="3">SH3</strain>
    </source>
</reference>
<dbReference type="AlphaFoldDB" id="F4PG92"/>
<dbReference type="Gene3D" id="3.60.160.10">
    <property type="entry name" value="Mitochondrial biogenesis AIM24"/>
    <property type="match status" value="2"/>
</dbReference>
<dbReference type="EMBL" id="GL883006">
    <property type="protein sequence ID" value="EGG24726.1"/>
    <property type="molecule type" value="Genomic_DNA"/>
</dbReference>
<accession>F4PG92</accession>
<proteinExistence type="predicted"/>
<dbReference type="Pfam" id="PF01987">
    <property type="entry name" value="AIM24"/>
    <property type="match status" value="2"/>
</dbReference>
<feature type="compositionally biased region" description="Acidic residues" evidence="1">
    <location>
        <begin position="178"/>
        <end position="187"/>
    </location>
</feature>
<dbReference type="Proteomes" id="UP000007797">
    <property type="component" value="Unassembled WGS sequence"/>
</dbReference>
<feature type="region of interest" description="Disordered" evidence="1">
    <location>
        <begin position="176"/>
        <end position="255"/>
    </location>
</feature>
<feature type="compositionally biased region" description="Acidic residues" evidence="1">
    <location>
        <begin position="196"/>
        <end position="206"/>
    </location>
</feature>
<dbReference type="SUPFAM" id="SSF51219">
    <property type="entry name" value="TRAP-like"/>
    <property type="match status" value="2"/>
</dbReference>
<organism evidence="2 3">
    <name type="scientific">Cavenderia fasciculata</name>
    <name type="common">Slime mold</name>
    <name type="synonym">Dictyostelium fasciculatum</name>
    <dbReference type="NCBI Taxonomy" id="261658"/>
    <lineage>
        <taxon>Eukaryota</taxon>
        <taxon>Amoebozoa</taxon>
        <taxon>Evosea</taxon>
        <taxon>Eumycetozoa</taxon>
        <taxon>Dictyostelia</taxon>
        <taxon>Acytosteliales</taxon>
        <taxon>Cavenderiaceae</taxon>
        <taxon>Cavenderia</taxon>
    </lineage>
</organism>
<dbReference type="InterPro" id="IPR016031">
    <property type="entry name" value="Trp_RNA-bd_attenuator-like_dom"/>
</dbReference>
<dbReference type="GeneID" id="14876884"/>
<dbReference type="PANTHER" id="PTHR43657:SF1">
    <property type="entry name" value="ALTERED INHERITANCE OF MITOCHONDRIA PROTEIN 24, MITOCHONDRIAL"/>
    <property type="match status" value="1"/>
</dbReference>
<feature type="compositionally biased region" description="Basic and acidic residues" evidence="1">
    <location>
        <begin position="244"/>
        <end position="255"/>
    </location>
</feature>
<keyword evidence="3" id="KW-1185">Reference proteome</keyword>
<evidence type="ECO:0000313" key="2">
    <source>
        <dbReference type="EMBL" id="EGG24726.1"/>
    </source>
</evidence>
<dbReference type="RefSeq" id="XP_004362577.1">
    <property type="nucleotide sequence ID" value="XM_004362520.1"/>
</dbReference>